<organism evidence="1">
    <name type="scientific">marine sediment metagenome</name>
    <dbReference type="NCBI Taxonomy" id="412755"/>
    <lineage>
        <taxon>unclassified sequences</taxon>
        <taxon>metagenomes</taxon>
        <taxon>ecological metagenomes</taxon>
    </lineage>
</organism>
<dbReference type="AlphaFoldDB" id="A0A0F9FZP4"/>
<reference evidence="1" key="1">
    <citation type="journal article" date="2015" name="Nature">
        <title>Complex archaea that bridge the gap between prokaryotes and eukaryotes.</title>
        <authorList>
            <person name="Spang A."/>
            <person name="Saw J.H."/>
            <person name="Jorgensen S.L."/>
            <person name="Zaremba-Niedzwiedzka K."/>
            <person name="Martijn J."/>
            <person name="Lind A.E."/>
            <person name="van Eijk R."/>
            <person name="Schleper C."/>
            <person name="Guy L."/>
            <person name="Ettema T.J."/>
        </authorList>
    </citation>
    <scope>NUCLEOTIDE SEQUENCE</scope>
</reference>
<proteinExistence type="predicted"/>
<gene>
    <name evidence="1" type="ORF">LCGC14_1891330</name>
</gene>
<comment type="caution">
    <text evidence="1">The sequence shown here is derived from an EMBL/GenBank/DDBJ whole genome shotgun (WGS) entry which is preliminary data.</text>
</comment>
<protein>
    <submittedName>
        <fullName evidence="1">Uncharacterized protein</fullName>
    </submittedName>
</protein>
<evidence type="ECO:0000313" key="1">
    <source>
        <dbReference type="EMBL" id="KKL91778.1"/>
    </source>
</evidence>
<sequence>MEKKEHIIRHKELHTMFDELMADFIRHTNKLPSGTNLMELANWSHKQTINPTGD</sequence>
<name>A0A0F9FZP4_9ZZZZ</name>
<accession>A0A0F9FZP4</accession>
<dbReference type="EMBL" id="LAZR01019646">
    <property type="protein sequence ID" value="KKL91778.1"/>
    <property type="molecule type" value="Genomic_DNA"/>
</dbReference>